<dbReference type="SUPFAM" id="SSF52266">
    <property type="entry name" value="SGNH hydrolase"/>
    <property type="match status" value="1"/>
</dbReference>
<keyword evidence="2" id="KW-1185">Reference proteome</keyword>
<comment type="caution">
    <text evidence="1">The sequence shown here is derived from an EMBL/GenBank/DDBJ whole genome shotgun (WGS) entry which is preliminary data.</text>
</comment>
<dbReference type="AlphaFoldDB" id="R4YYU8"/>
<reference evidence="1 2" key="1">
    <citation type="journal article" date="2013" name="ISME J.">
        <title>Metabolic model for the filamentous 'Candidatus Microthrix parvicella' based on genomic and metagenomic analyses.</title>
        <authorList>
            <person name="Jon McIlroy S."/>
            <person name="Kristiansen R."/>
            <person name="Albertsen M."/>
            <person name="Michael Karst S."/>
            <person name="Rossetti S."/>
            <person name="Lund Nielsen J."/>
            <person name="Tandoi V."/>
            <person name="James Seviour R."/>
            <person name="Nielsen P.H."/>
        </authorList>
    </citation>
    <scope>NUCLEOTIDE SEQUENCE [LARGE SCALE GENOMIC DNA]</scope>
    <source>
        <strain evidence="1 2">RN1</strain>
    </source>
</reference>
<protein>
    <recommendedName>
        <fullName evidence="3">SGNH hydrolase-type esterase domain-containing protein</fullName>
    </recommendedName>
</protein>
<proteinExistence type="predicted"/>
<sequence length="202" mass="21723">MKRRNIVGVVLVILVVVVVGAGLAIAGMGPWATPLTLVVGDSVTNLSRVEIEATTGARVDAQNGYTWAEMAPKVRGSLAVMKSERGVPERVGVLLGYNDVLTDRQDLEATRTVLEEFSDVPCVVVLTLPKLWNRDAAGYNAEVRAIVDDLPNTSTDDGWARFVNDNLDNGAALLEADLVHPKPGAARQAVADSYQQAFDRHC</sequence>
<accession>R4YYU8</accession>
<dbReference type="STRING" id="1229780.BN381_250071"/>
<evidence type="ECO:0000313" key="1">
    <source>
        <dbReference type="EMBL" id="CCM63578.1"/>
    </source>
</evidence>
<dbReference type="Gene3D" id="3.40.50.1110">
    <property type="entry name" value="SGNH hydrolase"/>
    <property type="match status" value="1"/>
</dbReference>
<dbReference type="InterPro" id="IPR036514">
    <property type="entry name" value="SGNH_hydro_sf"/>
</dbReference>
<dbReference type="HOGENOM" id="CLU_1352579_0_0_11"/>
<dbReference type="Proteomes" id="UP000018291">
    <property type="component" value="Unassembled WGS sequence"/>
</dbReference>
<gene>
    <name evidence="1" type="ORF">BN381_250071</name>
</gene>
<name>R4YYU8_9ACTN</name>
<evidence type="ECO:0008006" key="3">
    <source>
        <dbReference type="Google" id="ProtNLM"/>
    </source>
</evidence>
<dbReference type="RefSeq" id="WP_012226342.1">
    <property type="nucleotide sequence ID" value="NZ_HG422565.1"/>
</dbReference>
<evidence type="ECO:0000313" key="2">
    <source>
        <dbReference type="Proteomes" id="UP000018291"/>
    </source>
</evidence>
<dbReference type="EMBL" id="CANL01000018">
    <property type="protein sequence ID" value="CCM63578.1"/>
    <property type="molecule type" value="Genomic_DNA"/>
</dbReference>
<organism evidence="1 2">
    <name type="scientific">Candidatus Neomicrothrix parvicella RN1</name>
    <dbReference type="NCBI Taxonomy" id="1229780"/>
    <lineage>
        <taxon>Bacteria</taxon>
        <taxon>Bacillati</taxon>
        <taxon>Actinomycetota</taxon>
        <taxon>Acidimicrobiia</taxon>
        <taxon>Acidimicrobiales</taxon>
        <taxon>Microthrixaceae</taxon>
        <taxon>Candidatus Neomicrothrix</taxon>
    </lineage>
</organism>